<keyword evidence="1" id="KW-0812">Transmembrane</keyword>
<comment type="caution">
    <text evidence="2">The sequence shown here is derived from an EMBL/GenBank/DDBJ whole genome shotgun (WGS) entry which is preliminary data.</text>
</comment>
<evidence type="ECO:0000313" key="2">
    <source>
        <dbReference type="EMBL" id="MBH0111605.1"/>
    </source>
</evidence>
<feature type="transmembrane region" description="Helical" evidence="1">
    <location>
        <begin position="7"/>
        <end position="27"/>
    </location>
</feature>
<keyword evidence="3" id="KW-1185">Reference proteome</keyword>
<proteinExistence type="predicted"/>
<dbReference type="RefSeq" id="WP_197160058.1">
    <property type="nucleotide sequence ID" value="NZ_JADZGI010000001.1"/>
</dbReference>
<dbReference type="AlphaFoldDB" id="A0A931H929"/>
<keyword evidence="1" id="KW-1133">Transmembrane helix</keyword>
<evidence type="ECO:0000256" key="1">
    <source>
        <dbReference type="SAM" id="Phobius"/>
    </source>
</evidence>
<evidence type="ECO:0000313" key="3">
    <source>
        <dbReference type="Proteomes" id="UP000617634"/>
    </source>
</evidence>
<accession>A0A931H929</accession>
<dbReference type="EMBL" id="JADZGI010000001">
    <property type="protein sequence ID" value="MBH0111605.1"/>
    <property type="molecule type" value="Genomic_DNA"/>
</dbReference>
<dbReference type="PROSITE" id="PS51257">
    <property type="entry name" value="PROKAR_LIPOPROTEIN"/>
    <property type="match status" value="1"/>
</dbReference>
<protein>
    <submittedName>
        <fullName evidence="2">Uncharacterized protein</fullName>
    </submittedName>
</protein>
<keyword evidence="1" id="KW-0472">Membrane</keyword>
<gene>
    <name evidence="2" type="ORF">I5E68_01395</name>
</gene>
<reference evidence="2" key="1">
    <citation type="submission" date="2020-11" db="EMBL/GenBank/DDBJ databases">
        <title>Novosphingobium aureum sp. nov., a marine bacterium isolated from sediment of a salt flat.</title>
        <authorList>
            <person name="Yoo Y."/>
            <person name="Kim J.-J."/>
        </authorList>
    </citation>
    <scope>NUCLEOTIDE SEQUENCE</scope>
    <source>
        <strain evidence="2">YJ-S2-02</strain>
    </source>
</reference>
<dbReference type="Proteomes" id="UP000617634">
    <property type="component" value="Unassembled WGS sequence"/>
</dbReference>
<sequence length="48" mass="5324">MSTRLVIYLILATSLAACTLLLSWYAYSPFSDEAHYGRGSVYVGPTHK</sequence>
<name>A0A931H929_9SPHN</name>
<organism evidence="2 3">
    <name type="scientific">Novosphingobium aureum</name>
    <dbReference type="NCBI Taxonomy" id="2792964"/>
    <lineage>
        <taxon>Bacteria</taxon>
        <taxon>Pseudomonadati</taxon>
        <taxon>Pseudomonadota</taxon>
        <taxon>Alphaproteobacteria</taxon>
        <taxon>Sphingomonadales</taxon>
        <taxon>Sphingomonadaceae</taxon>
        <taxon>Novosphingobium</taxon>
    </lineage>
</organism>